<dbReference type="InterPro" id="IPR005811">
    <property type="entry name" value="SUCC_ACL_C"/>
</dbReference>
<keyword evidence="2 10" id="KW-0816">Tricarboxylic acid cycle</keyword>
<dbReference type="Gene3D" id="3.30.1490.20">
    <property type="entry name" value="ATP-grasp fold, A domain"/>
    <property type="match status" value="1"/>
</dbReference>
<feature type="binding site" evidence="10">
    <location>
        <position position="99"/>
    </location>
    <ligand>
        <name>ATP</name>
        <dbReference type="ChEBI" id="CHEBI:30616"/>
    </ligand>
</feature>
<dbReference type="PANTHER" id="PTHR11815">
    <property type="entry name" value="SUCCINYL-COA SYNTHETASE BETA CHAIN"/>
    <property type="match status" value="1"/>
</dbReference>
<dbReference type="GO" id="GO:0004776">
    <property type="term" value="F:succinate-CoA ligase (GDP-forming) activity"/>
    <property type="evidence" value="ECO:0007669"/>
    <property type="project" value="RHEA"/>
</dbReference>
<dbReference type="EMBL" id="CP008743">
    <property type="protein sequence ID" value="ARN84068.1"/>
    <property type="molecule type" value="Genomic_DNA"/>
</dbReference>
<dbReference type="Pfam" id="PF00549">
    <property type="entry name" value="Ligase_CoA"/>
    <property type="match status" value="1"/>
</dbReference>
<feature type="binding site" evidence="10">
    <location>
        <begin position="53"/>
        <end position="55"/>
    </location>
    <ligand>
        <name>ATP</name>
        <dbReference type="ChEBI" id="CHEBI:30616"/>
    </ligand>
</feature>
<dbReference type="Proteomes" id="UP000237351">
    <property type="component" value="Chromosome"/>
</dbReference>
<dbReference type="GO" id="GO:0006099">
    <property type="term" value="P:tricarboxylic acid cycle"/>
    <property type="evidence" value="ECO:0007669"/>
    <property type="project" value="UniProtKB-UniRule"/>
</dbReference>
<comment type="catalytic activity">
    <reaction evidence="10">
        <text>succinate + ATP + CoA = succinyl-CoA + ADP + phosphate</text>
        <dbReference type="Rhea" id="RHEA:17661"/>
        <dbReference type="ChEBI" id="CHEBI:30031"/>
        <dbReference type="ChEBI" id="CHEBI:30616"/>
        <dbReference type="ChEBI" id="CHEBI:43474"/>
        <dbReference type="ChEBI" id="CHEBI:57287"/>
        <dbReference type="ChEBI" id="CHEBI:57292"/>
        <dbReference type="ChEBI" id="CHEBI:456216"/>
        <dbReference type="EC" id="6.2.1.5"/>
    </reaction>
</comment>
<keyword evidence="5 10" id="KW-0547">Nucleotide-binding</keyword>
<comment type="similarity">
    <text evidence="1 10">Belongs to the succinate/malate CoA ligase beta subunit family.</text>
</comment>
<dbReference type="PANTHER" id="PTHR11815:SF10">
    <property type="entry name" value="SUCCINATE--COA LIGASE [GDP-FORMING] SUBUNIT BETA, MITOCHONDRIAL"/>
    <property type="match status" value="1"/>
</dbReference>
<dbReference type="GO" id="GO:0004775">
    <property type="term" value="F:succinate-CoA ligase (ADP-forming) activity"/>
    <property type="evidence" value="ECO:0007669"/>
    <property type="project" value="UniProtKB-UniRule"/>
</dbReference>
<comment type="cofactor">
    <cofactor evidence="10">
        <name>Mg(2+)</name>
        <dbReference type="ChEBI" id="CHEBI:18420"/>
    </cofactor>
    <text evidence="10">Binds 1 Mg(2+) ion per subunit.</text>
</comment>
<dbReference type="InterPro" id="IPR005809">
    <property type="entry name" value="Succ_CoA_ligase-like_bsu"/>
</dbReference>
<feature type="binding site" evidence="10">
    <location>
        <position position="199"/>
    </location>
    <ligand>
        <name>Mg(2+)</name>
        <dbReference type="ChEBI" id="CHEBI:18420"/>
    </ligand>
</feature>
<dbReference type="GO" id="GO:0042709">
    <property type="term" value="C:succinate-CoA ligase complex"/>
    <property type="evidence" value="ECO:0007669"/>
    <property type="project" value="TreeGrafter"/>
</dbReference>
<evidence type="ECO:0000256" key="8">
    <source>
        <dbReference type="ARBA" id="ARBA00052241"/>
    </source>
</evidence>
<dbReference type="STRING" id="1414854.GQ61_00450"/>
<keyword evidence="4 10" id="KW-0479">Metal-binding</keyword>
<feature type="binding site" evidence="10">
    <location>
        <position position="107"/>
    </location>
    <ligand>
        <name>ATP</name>
        <dbReference type="ChEBI" id="CHEBI:30616"/>
    </ligand>
</feature>
<evidence type="ECO:0000256" key="6">
    <source>
        <dbReference type="ARBA" id="ARBA00022840"/>
    </source>
</evidence>
<comment type="function">
    <text evidence="10">Succinyl-CoA synthetase functions in the citric acid cycle (TCA), coupling the hydrolysis of succinyl-CoA to the synthesis of either ATP or GTP and thus represents the only step of substrate-level phosphorylation in the TCA. The beta subunit provides nucleotide specificity of the enzyme and binds the substrate succinate, while the binding sites for coenzyme A and phosphate are found in the alpha subunit.</text>
</comment>
<dbReference type="EC" id="6.2.1.5" evidence="10"/>
<dbReference type="GO" id="GO:0005524">
    <property type="term" value="F:ATP binding"/>
    <property type="evidence" value="ECO:0007669"/>
    <property type="project" value="UniProtKB-UniRule"/>
</dbReference>
<dbReference type="InterPro" id="IPR013815">
    <property type="entry name" value="ATP_grasp_subdomain_1"/>
</dbReference>
<comment type="pathway">
    <text evidence="9">One-carbon metabolism; formaldehyde assimilation via serine pathway.</text>
</comment>
<evidence type="ECO:0000256" key="1">
    <source>
        <dbReference type="ARBA" id="ARBA00009182"/>
    </source>
</evidence>
<dbReference type="GO" id="GO:0006104">
    <property type="term" value="P:succinyl-CoA metabolic process"/>
    <property type="evidence" value="ECO:0007669"/>
    <property type="project" value="TreeGrafter"/>
</dbReference>
<evidence type="ECO:0000313" key="13">
    <source>
        <dbReference type="Proteomes" id="UP000237351"/>
    </source>
</evidence>
<dbReference type="PROSITE" id="PS01217">
    <property type="entry name" value="SUCCINYL_COA_LIG_3"/>
    <property type="match status" value="1"/>
</dbReference>
<dbReference type="KEGG" id="naf:GQ61_00450"/>
<evidence type="ECO:0000256" key="5">
    <source>
        <dbReference type="ARBA" id="ARBA00022741"/>
    </source>
</evidence>
<dbReference type="InterPro" id="IPR017866">
    <property type="entry name" value="Succ-CoA_synthase_bsu_CS"/>
</dbReference>
<comment type="catalytic activity">
    <reaction evidence="8">
        <text>(S)-malate + ATP + CoA = (S)-malyl-CoA + ADP + phosphate</text>
        <dbReference type="Rhea" id="RHEA:26193"/>
        <dbReference type="ChEBI" id="CHEBI:15589"/>
        <dbReference type="ChEBI" id="CHEBI:30616"/>
        <dbReference type="ChEBI" id="CHEBI:43474"/>
        <dbReference type="ChEBI" id="CHEBI:57287"/>
        <dbReference type="ChEBI" id="CHEBI:57317"/>
        <dbReference type="ChEBI" id="CHEBI:456216"/>
        <dbReference type="EC" id="6.2.1.9"/>
    </reaction>
</comment>
<dbReference type="NCBIfam" id="NF001913">
    <property type="entry name" value="PRK00696.1"/>
    <property type="match status" value="1"/>
</dbReference>
<proteinExistence type="inferred from homology"/>
<feature type="binding site" evidence="10">
    <location>
        <position position="102"/>
    </location>
    <ligand>
        <name>ATP</name>
        <dbReference type="ChEBI" id="CHEBI:30616"/>
    </ligand>
</feature>
<dbReference type="NCBIfam" id="TIGR01016">
    <property type="entry name" value="sucCoAbeta"/>
    <property type="match status" value="1"/>
</dbReference>
<keyword evidence="13" id="KW-1185">Reference proteome</keyword>
<feature type="binding site" evidence="10">
    <location>
        <position position="46"/>
    </location>
    <ligand>
        <name>ATP</name>
        <dbReference type="ChEBI" id="CHEBI:30616"/>
    </ligand>
</feature>
<dbReference type="Gene3D" id="3.40.50.261">
    <property type="entry name" value="Succinyl-CoA synthetase domains"/>
    <property type="match status" value="1"/>
</dbReference>
<dbReference type="PIRSF" id="PIRSF001554">
    <property type="entry name" value="SucCS_beta"/>
    <property type="match status" value="1"/>
</dbReference>
<feature type="binding site" evidence="10">
    <location>
        <position position="213"/>
    </location>
    <ligand>
        <name>Mg(2+)</name>
        <dbReference type="ChEBI" id="CHEBI:18420"/>
    </ligand>
</feature>
<dbReference type="Pfam" id="PF08442">
    <property type="entry name" value="ATP-grasp_2"/>
    <property type="match status" value="1"/>
</dbReference>
<dbReference type="FunFam" id="3.40.50.261:FF:000001">
    <property type="entry name" value="Succinate--CoA ligase [ADP-forming] subunit beta"/>
    <property type="match status" value="1"/>
</dbReference>
<dbReference type="SUPFAM" id="SSF56059">
    <property type="entry name" value="Glutathione synthetase ATP-binding domain-like"/>
    <property type="match status" value="1"/>
</dbReference>
<evidence type="ECO:0000259" key="11">
    <source>
        <dbReference type="PROSITE" id="PS50975"/>
    </source>
</evidence>
<dbReference type="AlphaFoldDB" id="A0A1W6N2M5"/>
<feature type="binding site" evidence="10">
    <location>
        <position position="264"/>
    </location>
    <ligand>
        <name>substrate</name>
        <note>ligand shared with subunit alpha</note>
    </ligand>
</feature>
<dbReference type="SUPFAM" id="SSF52210">
    <property type="entry name" value="Succinyl-CoA synthetase domains"/>
    <property type="match status" value="1"/>
</dbReference>
<evidence type="ECO:0000313" key="12">
    <source>
        <dbReference type="EMBL" id="ARN84068.1"/>
    </source>
</evidence>
<keyword evidence="6 10" id="KW-0067">ATP-binding</keyword>
<dbReference type="InterPro" id="IPR011761">
    <property type="entry name" value="ATP-grasp"/>
</dbReference>
<dbReference type="InterPro" id="IPR013650">
    <property type="entry name" value="ATP-grasp_succ-CoA_synth-type"/>
</dbReference>
<sequence length="389" mass="41333">MKIHEYQAKKLLSGFGVAIAKGAIAYTPKEARTVANDLGSSPWVVKAQIHAGGRGKGGGIKLSKTLEEVENYTAAMIENKLVTPQTGPEGQIVRRVYIEKGCNIKQELYLSLLVDRKTGRVMVIASAAGGMDIEAVADKTPEKIIKRTVDPLVGFQPYLAREISFAIGLKGGEALKVAALISSTYKAFVHYDASLIEINPLVVTNEGDALALDAKMTFDDNGLFRHPEIEELRDVQEEDPAELEAARHSLSYIKLDGNIGCLVNGAGLAMATMDAIKLYGGEPANFLDVGGGAPRERVTTAFKLILSDKNVEGILVNIFGGIMRCDIIAEGIVAAAKDVGIHAPLVVRLEGTNVDSGKKILANSGLAIISADNLGDAAEKIVKAVKEAA</sequence>
<dbReference type="HAMAP" id="MF_00558">
    <property type="entry name" value="Succ_CoA_beta"/>
    <property type="match status" value="1"/>
</dbReference>
<feature type="domain" description="ATP-grasp" evidence="11">
    <location>
        <begin position="9"/>
        <end position="227"/>
    </location>
</feature>
<evidence type="ECO:0000256" key="2">
    <source>
        <dbReference type="ARBA" id="ARBA00022532"/>
    </source>
</evidence>
<dbReference type="GO" id="GO:0050074">
    <property type="term" value="F:malate-CoA ligase activity"/>
    <property type="evidence" value="ECO:0007669"/>
    <property type="project" value="UniProtKB-EC"/>
</dbReference>
<keyword evidence="7 10" id="KW-0460">Magnesium</keyword>
<comment type="subunit">
    <text evidence="10">Heterotetramer of two alpha and two beta subunits.</text>
</comment>
<name>A0A1W6N2M5_9PROT</name>
<accession>A0A1W6N2M5</accession>
<evidence type="ECO:0000256" key="3">
    <source>
        <dbReference type="ARBA" id="ARBA00022598"/>
    </source>
</evidence>
<gene>
    <name evidence="10 12" type="primary">sucC</name>
    <name evidence="12" type="ORF">GQ61_00450</name>
</gene>
<organism evidence="12 13">
    <name type="scientific">Candidatus Nucleicultrix amoebiphila FS5</name>
    <dbReference type="NCBI Taxonomy" id="1414854"/>
    <lineage>
        <taxon>Bacteria</taxon>
        <taxon>Pseudomonadati</taxon>
        <taxon>Pseudomonadota</taxon>
        <taxon>Alphaproteobacteria</taxon>
        <taxon>Holosporales</taxon>
        <taxon>Candidatus Nucleicultricaceae</taxon>
        <taxon>Candidatus Nucleicultrix</taxon>
    </lineage>
</organism>
<dbReference type="Gene3D" id="3.30.470.20">
    <property type="entry name" value="ATP-grasp fold, B domain"/>
    <property type="match status" value="1"/>
</dbReference>
<dbReference type="InterPro" id="IPR016102">
    <property type="entry name" value="Succinyl-CoA_synth-like"/>
</dbReference>
<dbReference type="RefSeq" id="WP_085783419.1">
    <property type="nucleotide sequence ID" value="NZ_CP008743.1"/>
</dbReference>
<evidence type="ECO:0000256" key="4">
    <source>
        <dbReference type="ARBA" id="ARBA00022723"/>
    </source>
</evidence>
<feature type="binding site" evidence="10">
    <location>
        <begin position="321"/>
        <end position="323"/>
    </location>
    <ligand>
        <name>substrate</name>
        <note>ligand shared with subunit alpha</note>
    </ligand>
</feature>
<keyword evidence="3 10" id="KW-0436">Ligase</keyword>
<dbReference type="FunFam" id="3.30.470.20:FF:000002">
    <property type="entry name" value="Succinate--CoA ligase [ADP-forming] subunit beta"/>
    <property type="match status" value="1"/>
</dbReference>
<dbReference type="OrthoDB" id="9802602at2"/>
<dbReference type="UniPathway" id="UPA00223">
    <property type="reaction ID" value="UER00999"/>
</dbReference>
<dbReference type="PROSITE" id="PS50975">
    <property type="entry name" value="ATP_GRASP"/>
    <property type="match status" value="1"/>
</dbReference>
<comment type="pathway">
    <text evidence="10">Carbohydrate metabolism; tricarboxylic acid cycle; succinate from succinyl-CoA (ligase route): step 1/1.</text>
</comment>
<comment type="catalytic activity">
    <reaction evidence="10">
        <text>GTP + succinate + CoA = succinyl-CoA + GDP + phosphate</text>
        <dbReference type="Rhea" id="RHEA:22120"/>
        <dbReference type="ChEBI" id="CHEBI:30031"/>
        <dbReference type="ChEBI" id="CHEBI:37565"/>
        <dbReference type="ChEBI" id="CHEBI:43474"/>
        <dbReference type="ChEBI" id="CHEBI:57287"/>
        <dbReference type="ChEBI" id="CHEBI:57292"/>
        <dbReference type="ChEBI" id="CHEBI:58189"/>
    </reaction>
</comment>
<evidence type="ECO:0000256" key="9">
    <source>
        <dbReference type="ARBA" id="ARBA00060690"/>
    </source>
</evidence>
<dbReference type="GO" id="GO:0005829">
    <property type="term" value="C:cytosol"/>
    <property type="evidence" value="ECO:0007669"/>
    <property type="project" value="TreeGrafter"/>
</dbReference>
<reference evidence="12 13" key="1">
    <citation type="submission" date="2014-06" db="EMBL/GenBank/DDBJ databases">
        <title>The genome of the endonuclear symbiont Nucleicultrix amoebiphila.</title>
        <authorList>
            <person name="Schulz F."/>
            <person name="Horn M."/>
        </authorList>
    </citation>
    <scope>NUCLEOTIDE SEQUENCE [LARGE SCALE GENOMIC DNA]</scope>
    <source>
        <strain evidence="12 13">FS5</strain>
    </source>
</reference>
<evidence type="ECO:0000256" key="7">
    <source>
        <dbReference type="ARBA" id="ARBA00022842"/>
    </source>
</evidence>
<evidence type="ECO:0000256" key="10">
    <source>
        <dbReference type="HAMAP-Rule" id="MF_00558"/>
    </source>
</evidence>
<dbReference type="GO" id="GO:0000287">
    <property type="term" value="F:magnesium ion binding"/>
    <property type="evidence" value="ECO:0007669"/>
    <property type="project" value="UniProtKB-UniRule"/>
</dbReference>
<dbReference type="FunFam" id="3.30.1490.20:FF:000002">
    <property type="entry name" value="Succinate--CoA ligase [ADP-forming] subunit beta"/>
    <property type="match status" value="1"/>
</dbReference>
<protein>
    <recommendedName>
        <fullName evidence="10">Succinate--CoA ligase [ADP-forming] subunit beta</fullName>
        <ecNumber evidence="10">6.2.1.5</ecNumber>
    </recommendedName>
    <alternativeName>
        <fullName evidence="10">Succinyl-CoA synthetase subunit beta</fullName>
        <shortName evidence="10">SCS-beta</shortName>
    </alternativeName>
</protein>